<reference evidence="2 3" key="1">
    <citation type="journal article" date="2020" name="Nat. Commun.">
        <title>Donkey genomes provide new insights into domestication and selection for coat color.</title>
        <authorList>
            <person name="Wang"/>
            <person name="C."/>
            <person name="Li"/>
            <person name="H."/>
            <person name="Guo"/>
            <person name="Y."/>
            <person name="Huang"/>
            <person name="J."/>
            <person name="Sun"/>
            <person name="Y."/>
            <person name="Min"/>
            <person name="J."/>
            <person name="Wang"/>
            <person name="J."/>
            <person name="Fang"/>
            <person name="X."/>
            <person name="Zhao"/>
            <person name="Z."/>
            <person name="Wang"/>
            <person name="S."/>
            <person name="Zhang"/>
            <person name="Y."/>
            <person name="Liu"/>
            <person name="Q."/>
            <person name="Jiang"/>
            <person name="Q."/>
            <person name="Wang"/>
            <person name="X."/>
            <person name="Guo"/>
            <person name="Y."/>
            <person name="Yang"/>
            <person name="C."/>
            <person name="Wang"/>
            <person name="Y."/>
            <person name="Tian"/>
            <person name="F."/>
            <person name="Zhuang"/>
            <person name="G."/>
            <person name="Fan"/>
            <person name="Y."/>
            <person name="Gao"/>
            <person name="Q."/>
            <person name="Li"/>
            <person name="Y."/>
            <person name="Ju"/>
            <person name="Z."/>
            <person name="Li"/>
            <person name="J."/>
            <person name="Li"/>
            <person name="R."/>
            <person name="Hou"/>
            <person name="M."/>
            <person name="Yang"/>
            <person name="G."/>
            <person name="Liu"/>
            <person name="G."/>
            <person name="Liu"/>
            <person name="W."/>
            <person name="Guo"/>
            <person name="J."/>
            <person name="Pan"/>
            <person name="S."/>
            <person name="Fan"/>
            <person name="G."/>
            <person name="Zhang"/>
            <person name="W."/>
            <person name="Zhang"/>
            <person name="R."/>
            <person name="Yu"/>
            <person name="J."/>
            <person name="Zhang"/>
            <person name="X."/>
            <person name="Yin"/>
            <person name="Q."/>
            <person name="Ji"/>
            <person name="C."/>
            <person name="Jin"/>
            <person name="Y."/>
            <person name="Yue"/>
            <person name="G."/>
            <person name="Liu"/>
            <person name="M."/>
            <person name="Xu"/>
            <person name="J."/>
            <person name="Liu"/>
            <person name="S."/>
            <person name="Jordana"/>
            <person name="J."/>
            <person name="Noce"/>
            <person name="A."/>
            <person name="Amills"/>
            <person name="M."/>
            <person name="Wu"/>
            <person name="D.D."/>
            <person name="Li"/>
            <person name="S."/>
            <person name="Zhou"/>
            <person name="X. and Zhong"/>
            <person name="J."/>
        </authorList>
    </citation>
    <scope>NUCLEOTIDE SEQUENCE [LARGE SCALE GENOMIC DNA]</scope>
</reference>
<feature type="region of interest" description="Disordered" evidence="1">
    <location>
        <begin position="56"/>
        <end position="85"/>
    </location>
</feature>
<evidence type="ECO:0000313" key="3">
    <source>
        <dbReference type="Proteomes" id="UP000694387"/>
    </source>
</evidence>
<sequence>MLQSIMKNVWVPMKPYHPIYQEIWVRMGLVGLTVYKIRSADKDGKLGKLQILHLLSENSPTPDGKPSTPASGFLPTDAPRGSTHI</sequence>
<accession>A0A8C4MTU6</accession>
<dbReference type="AlphaFoldDB" id="A0A8C4MTU6"/>
<dbReference type="PANTHER" id="PTHR15233">
    <property type="entry name" value="MITOCHONDRIAL PROTEOLIPID"/>
    <property type="match status" value="1"/>
</dbReference>
<dbReference type="InterPro" id="IPR012574">
    <property type="entry name" value="ATP5MJ"/>
</dbReference>
<dbReference type="Pfam" id="PF08039">
    <property type="entry name" value="Mit_proteolip"/>
    <property type="match status" value="1"/>
</dbReference>
<protein>
    <submittedName>
        <fullName evidence="2">Uncharacterized protein</fullName>
    </submittedName>
</protein>
<reference evidence="2" key="3">
    <citation type="submission" date="2025-09" db="UniProtKB">
        <authorList>
            <consortium name="Ensembl"/>
        </authorList>
    </citation>
    <scope>IDENTIFICATION</scope>
</reference>
<dbReference type="PANTHER" id="PTHR15233:SF1">
    <property type="entry name" value="ATP SYNTHASE SUBUNIT ATP5MJ, MITOCHONDRIAL"/>
    <property type="match status" value="1"/>
</dbReference>
<reference evidence="2" key="2">
    <citation type="submission" date="2025-08" db="UniProtKB">
        <authorList>
            <consortium name="Ensembl"/>
        </authorList>
    </citation>
    <scope>IDENTIFICATION</scope>
</reference>
<organism evidence="2 3">
    <name type="scientific">Equus asinus</name>
    <name type="common">Donkey</name>
    <name type="synonym">Equus africanus asinus</name>
    <dbReference type="NCBI Taxonomy" id="9793"/>
    <lineage>
        <taxon>Eukaryota</taxon>
        <taxon>Metazoa</taxon>
        <taxon>Chordata</taxon>
        <taxon>Craniata</taxon>
        <taxon>Vertebrata</taxon>
        <taxon>Euteleostomi</taxon>
        <taxon>Mammalia</taxon>
        <taxon>Eutheria</taxon>
        <taxon>Laurasiatheria</taxon>
        <taxon>Perissodactyla</taxon>
        <taxon>Equidae</taxon>
        <taxon>Equus</taxon>
    </lineage>
</organism>
<evidence type="ECO:0000256" key="1">
    <source>
        <dbReference type="SAM" id="MobiDB-lite"/>
    </source>
</evidence>
<dbReference type="GeneTree" id="ENSGT00940000165819"/>
<dbReference type="Proteomes" id="UP000694387">
    <property type="component" value="Chromosome 2"/>
</dbReference>
<proteinExistence type="predicted"/>
<keyword evidence="3" id="KW-1185">Reference proteome</keyword>
<name>A0A8C4MTU6_EQUAS</name>
<evidence type="ECO:0000313" key="2">
    <source>
        <dbReference type="Ensembl" id="ENSEASP00005031845.2"/>
    </source>
</evidence>
<dbReference type="Ensembl" id="ENSEAST00005034673.2">
    <property type="protein sequence ID" value="ENSEASP00005031845.2"/>
    <property type="gene ID" value="ENSEASG00005021733.2"/>
</dbReference>
<dbReference type="GO" id="GO:0005739">
    <property type="term" value="C:mitochondrion"/>
    <property type="evidence" value="ECO:0007669"/>
    <property type="project" value="InterPro"/>
</dbReference>